<protein>
    <submittedName>
        <fullName evidence="2">Exo-alpha-sialidase</fullName>
    </submittedName>
</protein>
<proteinExistence type="predicted"/>
<name>A0ABY9WRW9_9BACT</name>
<gene>
    <name evidence="2" type="ORF">F0U60_06295</name>
</gene>
<dbReference type="EMBL" id="CP043494">
    <property type="protein sequence ID" value="WNG43746.1"/>
    <property type="molecule type" value="Genomic_DNA"/>
</dbReference>
<organism evidence="2 3">
    <name type="scientific">Archangium minus</name>
    <dbReference type="NCBI Taxonomy" id="83450"/>
    <lineage>
        <taxon>Bacteria</taxon>
        <taxon>Pseudomonadati</taxon>
        <taxon>Myxococcota</taxon>
        <taxon>Myxococcia</taxon>
        <taxon>Myxococcales</taxon>
        <taxon>Cystobacterineae</taxon>
        <taxon>Archangiaceae</taxon>
        <taxon>Archangium</taxon>
    </lineage>
</organism>
<evidence type="ECO:0000313" key="2">
    <source>
        <dbReference type="EMBL" id="WNG43746.1"/>
    </source>
</evidence>
<sequence length="136" mass="15141">MRPGSYNTDAPSRIMFLNPASTEGRCKMRVRISYDEGKTWNDAQSRRIHETLTDKQTCEQGKGGYSSMTKTADYAVAALIERNEDVGGNPSHRRRRRRTVAARAGLPPSRASTAAATCLVTWSTRPPHRAPIRPIL</sequence>
<dbReference type="InterPro" id="IPR036278">
    <property type="entry name" value="Sialidase_sf"/>
</dbReference>
<reference evidence="2 3" key="1">
    <citation type="submission" date="2019-08" db="EMBL/GenBank/DDBJ databases">
        <title>Archangium and Cystobacter genomes.</title>
        <authorList>
            <person name="Chen I.-C.K."/>
            <person name="Wielgoss S."/>
        </authorList>
    </citation>
    <scope>NUCLEOTIDE SEQUENCE [LARGE SCALE GENOMIC DNA]</scope>
    <source>
        <strain evidence="2 3">Cbm 6</strain>
    </source>
</reference>
<dbReference type="SUPFAM" id="SSF50939">
    <property type="entry name" value="Sialidases"/>
    <property type="match status" value="1"/>
</dbReference>
<dbReference type="CDD" id="cd15482">
    <property type="entry name" value="Sialidase_non-viral"/>
    <property type="match status" value="1"/>
</dbReference>
<feature type="compositionally biased region" description="Basic residues" evidence="1">
    <location>
        <begin position="91"/>
        <end position="100"/>
    </location>
</feature>
<keyword evidence="3" id="KW-1185">Reference proteome</keyword>
<dbReference type="Proteomes" id="UP001611383">
    <property type="component" value="Chromosome"/>
</dbReference>
<feature type="region of interest" description="Disordered" evidence="1">
    <location>
        <begin position="84"/>
        <end position="109"/>
    </location>
</feature>
<evidence type="ECO:0000256" key="1">
    <source>
        <dbReference type="SAM" id="MobiDB-lite"/>
    </source>
</evidence>
<evidence type="ECO:0000313" key="3">
    <source>
        <dbReference type="Proteomes" id="UP001611383"/>
    </source>
</evidence>
<accession>A0ABY9WRW9</accession>
<dbReference type="Gene3D" id="2.120.10.10">
    <property type="match status" value="1"/>
</dbReference>